<reference evidence="1" key="1">
    <citation type="submission" date="2022-11" db="EMBL/GenBank/DDBJ databases">
        <title>Temperate bacteriophages infecting mucin-degrading bacterium Ruminococcus gnavus from the human gut.</title>
        <authorList>
            <person name="Buttimer C."/>
        </authorList>
    </citation>
    <scope>NUCLEOTIDE SEQUENCE</scope>
    <source>
        <strain evidence="1">CCUG 49994</strain>
    </source>
</reference>
<protein>
    <submittedName>
        <fullName evidence="1">Uncharacterized protein</fullName>
    </submittedName>
</protein>
<dbReference type="EMBL" id="JAPRAY010000009">
    <property type="protein sequence ID" value="MCZ0667472.1"/>
    <property type="molecule type" value="Genomic_DNA"/>
</dbReference>
<evidence type="ECO:0000313" key="1">
    <source>
        <dbReference type="EMBL" id="MCZ0667472.1"/>
    </source>
</evidence>
<dbReference type="AlphaFoldDB" id="A0A9Q4HX20"/>
<dbReference type="RefSeq" id="WP_268803539.1">
    <property type="nucleotide sequence ID" value="NZ_JAPRAY010000009.1"/>
</dbReference>
<name>A0A9Q4HX20_MEDGN</name>
<gene>
    <name evidence="1" type="ORF">OZZ17_07930</name>
</gene>
<sequence length="68" mass="7292">MAKLEIAVEVADDNILGKIAKVEETRRAFNNAWADLMNCFTAKYGTAYGNPATVKETPAPDGTDASNT</sequence>
<proteinExistence type="predicted"/>
<accession>A0A9Q4HX20</accession>
<dbReference type="Proteomes" id="UP001079535">
    <property type="component" value="Unassembled WGS sequence"/>
</dbReference>
<comment type="caution">
    <text evidence="1">The sequence shown here is derived from an EMBL/GenBank/DDBJ whole genome shotgun (WGS) entry which is preliminary data.</text>
</comment>
<organism evidence="1 2">
    <name type="scientific">Mediterraneibacter gnavus</name>
    <name type="common">Ruminococcus gnavus</name>
    <dbReference type="NCBI Taxonomy" id="33038"/>
    <lineage>
        <taxon>Bacteria</taxon>
        <taxon>Bacillati</taxon>
        <taxon>Bacillota</taxon>
        <taxon>Clostridia</taxon>
        <taxon>Lachnospirales</taxon>
        <taxon>Lachnospiraceae</taxon>
        <taxon>Mediterraneibacter</taxon>
    </lineage>
</organism>
<evidence type="ECO:0000313" key="2">
    <source>
        <dbReference type="Proteomes" id="UP001079535"/>
    </source>
</evidence>